<dbReference type="Gene3D" id="3.90.640.20">
    <property type="entry name" value="Heat-shock cognate protein, ATPase"/>
    <property type="match status" value="1"/>
</dbReference>
<keyword evidence="5" id="KW-1185">Reference proteome</keyword>
<dbReference type="RefSeq" id="WP_249334591.1">
    <property type="nucleotide sequence ID" value="NZ_JACRSY010000062.1"/>
</dbReference>
<dbReference type="Gene3D" id="3.30.565.40">
    <property type="entry name" value="Fervidobacterium nodosum Rt17-B1 like"/>
    <property type="match status" value="1"/>
</dbReference>
<dbReference type="InterPro" id="IPR037126">
    <property type="entry name" value="PdaC/RsiV-like_sf"/>
</dbReference>
<evidence type="ECO:0000313" key="4">
    <source>
        <dbReference type="EMBL" id="MBC8581587.1"/>
    </source>
</evidence>
<dbReference type="InterPro" id="IPR025303">
    <property type="entry name" value="PdaC"/>
</dbReference>
<organism evidence="4 5">
    <name type="scientific">Zhenhengia yiwuensis</name>
    <dbReference type="NCBI Taxonomy" id="2763666"/>
    <lineage>
        <taxon>Bacteria</taxon>
        <taxon>Bacillati</taxon>
        <taxon>Bacillota</taxon>
        <taxon>Clostridia</taxon>
        <taxon>Lachnospirales</taxon>
        <taxon>Lachnospiraceae</taxon>
        <taxon>Zhenhengia</taxon>
    </lineage>
</organism>
<proteinExistence type="predicted"/>
<dbReference type="AlphaFoldDB" id="A0A926IFD2"/>
<reference evidence="4" key="1">
    <citation type="submission" date="2020-08" db="EMBL/GenBank/DDBJ databases">
        <title>Genome public.</title>
        <authorList>
            <person name="Liu C."/>
            <person name="Sun Q."/>
        </authorList>
    </citation>
    <scope>NUCLEOTIDE SEQUENCE</scope>
    <source>
        <strain evidence="4">NSJ-12</strain>
    </source>
</reference>
<evidence type="ECO:0000313" key="5">
    <source>
        <dbReference type="Proteomes" id="UP000655830"/>
    </source>
</evidence>
<comment type="caution">
    <text evidence="4">The sequence shown here is derived from an EMBL/GenBank/DDBJ whole genome shotgun (WGS) entry which is preliminary data.</text>
</comment>
<accession>A0A926IFD2</accession>
<keyword evidence="1" id="KW-0732">Signal</keyword>
<feature type="chain" id="PRO_5036792162" evidence="1">
    <location>
        <begin position="24"/>
        <end position="256"/>
    </location>
</feature>
<evidence type="ECO:0000259" key="2">
    <source>
        <dbReference type="Pfam" id="PF11738"/>
    </source>
</evidence>
<dbReference type="Pfam" id="PF13739">
    <property type="entry name" value="PdaC"/>
    <property type="match status" value="1"/>
</dbReference>
<sequence>MIKKIMAYFLMSTLFITPCFTYANTKQETKETPGTAIFVMAVPTEIHIEDQHYKSTGNYLNIETHYPQLEGLLDKKFQKKMNHYFENHVIQLQKEIKKEAKKQYKEQASDTPLYKYELISNYKTKESLKQYLVIGLFDYIYTGGAHGLPQQSYITLDLSQNEVLTLNQLFDEKMDYKTELKELITNQIEKRTDKKEKFFDDFYDLIHIEENQNFYITPAGDLVLVFNVYEIAPYSTGVVEFTIKKEDLKGYRVDYN</sequence>
<feature type="signal peptide" evidence="1">
    <location>
        <begin position="1"/>
        <end position="23"/>
    </location>
</feature>
<feature type="domain" description="DUF3298" evidence="2">
    <location>
        <begin position="168"/>
        <end position="245"/>
    </location>
</feature>
<evidence type="ECO:0000256" key="1">
    <source>
        <dbReference type="SAM" id="SignalP"/>
    </source>
</evidence>
<evidence type="ECO:0000259" key="3">
    <source>
        <dbReference type="Pfam" id="PF13739"/>
    </source>
</evidence>
<dbReference type="Pfam" id="PF11738">
    <property type="entry name" value="DUF3298"/>
    <property type="match status" value="1"/>
</dbReference>
<dbReference type="EMBL" id="JACRSY010000062">
    <property type="protein sequence ID" value="MBC8581587.1"/>
    <property type="molecule type" value="Genomic_DNA"/>
</dbReference>
<name>A0A926IFD2_9FIRM</name>
<dbReference type="InterPro" id="IPR021729">
    <property type="entry name" value="DUF3298"/>
</dbReference>
<protein>
    <submittedName>
        <fullName evidence="4">DUF3298 and DUF4163 domain-containing protein</fullName>
    </submittedName>
</protein>
<gene>
    <name evidence="4" type="ORF">H8718_19055</name>
</gene>
<feature type="domain" description="Deacetylase PdaC" evidence="3">
    <location>
        <begin position="55"/>
        <end position="148"/>
    </location>
</feature>
<dbReference type="Proteomes" id="UP000655830">
    <property type="component" value="Unassembled WGS sequence"/>
</dbReference>